<sequence>MKVLVKKFIPKATDSAQAMGSGSLNVLATPAVIAFAENTCQELVAQQLNATQATVGIDVKMQHLAASKMSSEVTVTAELVEYVKNIMTFDFTVNDKEHLLAKGRHQRAIIDVDKFLARL</sequence>
<feature type="domain" description="Fluoroacetyl-CoA-specific thioesterase-like" evidence="1">
    <location>
        <begin position="13"/>
        <end position="112"/>
    </location>
</feature>
<dbReference type="AlphaFoldDB" id="A0AAF0CWT1"/>
<dbReference type="Pfam" id="PF22636">
    <property type="entry name" value="FlK"/>
    <property type="match status" value="1"/>
</dbReference>
<dbReference type="PANTHER" id="PTHR36934">
    <property type="entry name" value="BLR0278 PROTEIN"/>
    <property type="match status" value="1"/>
</dbReference>
<reference evidence="2" key="1">
    <citation type="submission" date="2022-10" db="EMBL/GenBank/DDBJ databases">
        <title>Vagococcus sp. isolated from poultry meat.</title>
        <authorList>
            <person name="Johansson P."/>
            <person name="Bjorkroth J."/>
        </authorList>
    </citation>
    <scope>NUCLEOTIDE SEQUENCE</scope>
    <source>
        <strain evidence="2">STAA11</strain>
    </source>
</reference>
<proteinExistence type="predicted"/>
<accession>A0AAF0CWT1</accession>
<evidence type="ECO:0000259" key="1">
    <source>
        <dbReference type="Pfam" id="PF22636"/>
    </source>
</evidence>
<dbReference type="KEGG" id="vie:OL234_05065"/>
<keyword evidence="3" id="KW-1185">Reference proteome</keyword>
<dbReference type="EMBL" id="CP110232">
    <property type="protein sequence ID" value="WEG74271.1"/>
    <property type="molecule type" value="Genomic_DNA"/>
</dbReference>
<dbReference type="InterPro" id="IPR025540">
    <property type="entry name" value="FlK"/>
</dbReference>
<name>A0AAF0CWT1_9ENTE</name>
<dbReference type="Proteomes" id="UP001179647">
    <property type="component" value="Chromosome"/>
</dbReference>
<dbReference type="InterPro" id="IPR054485">
    <property type="entry name" value="FlK-like_dom"/>
</dbReference>
<dbReference type="RefSeq" id="WP_275470070.1">
    <property type="nucleotide sequence ID" value="NZ_CP110232.1"/>
</dbReference>
<dbReference type="SUPFAM" id="SSF54637">
    <property type="entry name" value="Thioesterase/thiol ester dehydrase-isomerase"/>
    <property type="match status" value="1"/>
</dbReference>
<evidence type="ECO:0000313" key="3">
    <source>
        <dbReference type="Proteomes" id="UP001179647"/>
    </source>
</evidence>
<dbReference type="InterPro" id="IPR029069">
    <property type="entry name" value="HotDog_dom_sf"/>
</dbReference>
<gene>
    <name evidence="2" type="ORF">OL234_05065</name>
</gene>
<dbReference type="PANTHER" id="PTHR36934:SF1">
    <property type="entry name" value="THIOESTERASE DOMAIN-CONTAINING PROTEIN"/>
    <property type="match status" value="1"/>
</dbReference>
<evidence type="ECO:0000313" key="2">
    <source>
        <dbReference type="EMBL" id="WEG74271.1"/>
    </source>
</evidence>
<protein>
    <submittedName>
        <fullName evidence="2">Thioesterase</fullName>
    </submittedName>
</protein>
<organism evidence="2 3">
    <name type="scientific">Vagococcus intermedius</name>
    <dbReference type="NCBI Taxonomy" id="2991418"/>
    <lineage>
        <taxon>Bacteria</taxon>
        <taxon>Bacillati</taxon>
        <taxon>Bacillota</taxon>
        <taxon>Bacilli</taxon>
        <taxon>Lactobacillales</taxon>
        <taxon>Enterococcaceae</taxon>
        <taxon>Vagococcus</taxon>
    </lineage>
</organism>
<dbReference type="Gene3D" id="3.10.129.10">
    <property type="entry name" value="Hotdog Thioesterase"/>
    <property type="match status" value="1"/>
</dbReference>